<dbReference type="PROSITE" id="PS50932">
    <property type="entry name" value="HTH_LACI_2"/>
    <property type="match status" value="1"/>
</dbReference>
<dbReference type="PANTHER" id="PTHR30146">
    <property type="entry name" value="LACI-RELATED TRANSCRIPTIONAL REPRESSOR"/>
    <property type="match status" value="1"/>
</dbReference>
<dbReference type="GO" id="GO:0003700">
    <property type="term" value="F:DNA-binding transcription factor activity"/>
    <property type="evidence" value="ECO:0007669"/>
    <property type="project" value="TreeGrafter"/>
</dbReference>
<dbReference type="CDD" id="cd01392">
    <property type="entry name" value="HTH_LacI"/>
    <property type="match status" value="1"/>
</dbReference>
<keyword evidence="1" id="KW-0805">Transcription regulation</keyword>
<gene>
    <name evidence="5" type="ORF">C7450_11264</name>
</gene>
<feature type="domain" description="HTH lacI-type" evidence="4">
    <location>
        <begin position="5"/>
        <end position="59"/>
    </location>
</feature>
<evidence type="ECO:0000256" key="1">
    <source>
        <dbReference type="ARBA" id="ARBA00023015"/>
    </source>
</evidence>
<dbReference type="Gene3D" id="3.40.50.2300">
    <property type="match status" value="2"/>
</dbReference>
<protein>
    <submittedName>
        <fullName evidence="5">LacI family transcriptional regulator</fullName>
    </submittedName>
</protein>
<dbReference type="Proteomes" id="UP000248021">
    <property type="component" value="Unassembled WGS sequence"/>
</dbReference>
<comment type="caution">
    <text evidence="5">The sequence shown here is derived from an EMBL/GenBank/DDBJ whole genome shotgun (WGS) entry which is preliminary data.</text>
</comment>
<dbReference type="SUPFAM" id="SSF47413">
    <property type="entry name" value="lambda repressor-like DNA-binding domains"/>
    <property type="match status" value="1"/>
</dbReference>
<evidence type="ECO:0000313" key="6">
    <source>
        <dbReference type="Proteomes" id="UP000248021"/>
    </source>
</evidence>
<organism evidence="5 6">
    <name type="scientific">Chelatococcus asaccharovorans</name>
    <dbReference type="NCBI Taxonomy" id="28210"/>
    <lineage>
        <taxon>Bacteria</taxon>
        <taxon>Pseudomonadati</taxon>
        <taxon>Pseudomonadota</taxon>
        <taxon>Alphaproteobacteria</taxon>
        <taxon>Hyphomicrobiales</taxon>
        <taxon>Chelatococcaceae</taxon>
        <taxon>Chelatococcus</taxon>
    </lineage>
</organism>
<evidence type="ECO:0000256" key="3">
    <source>
        <dbReference type="ARBA" id="ARBA00023163"/>
    </source>
</evidence>
<dbReference type="InterPro" id="IPR000843">
    <property type="entry name" value="HTH_LacI"/>
</dbReference>
<keyword evidence="3" id="KW-0804">Transcription</keyword>
<reference evidence="5 6" key="1">
    <citation type="submission" date="2018-05" db="EMBL/GenBank/DDBJ databases">
        <title>Genomic Encyclopedia of Type Strains, Phase IV (KMG-IV): sequencing the most valuable type-strain genomes for metagenomic binning, comparative biology and taxonomic classification.</title>
        <authorList>
            <person name="Goeker M."/>
        </authorList>
    </citation>
    <scope>NUCLEOTIDE SEQUENCE [LARGE SCALE GENOMIC DNA]</scope>
    <source>
        <strain evidence="5 6">DSM 6462</strain>
    </source>
</reference>
<evidence type="ECO:0000256" key="2">
    <source>
        <dbReference type="ARBA" id="ARBA00023125"/>
    </source>
</evidence>
<name>A0A2V3TYL0_9HYPH</name>
<dbReference type="RefSeq" id="WP_146227531.1">
    <property type="nucleotide sequence ID" value="NZ_JAHBRY010000002.1"/>
</dbReference>
<evidence type="ECO:0000259" key="4">
    <source>
        <dbReference type="PROSITE" id="PS50932"/>
    </source>
</evidence>
<dbReference type="PANTHER" id="PTHR30146:SF154">
    <property type="entry name" value="TRANSCRIPTION REGULATOR, MEMBER OF GALR FAMILY"/>
    <property type="match status" value="1"/>
</dbReference>
<dbReference type="SMART" id="SM00354">
    <property type="entry name" value="HTH_LACI"/>
    <property type="match status" value="1"/>
</dbReference>
<dbReference type="SUPFAM" id="SSF53822">
    <property type="entry name" value="Periplasmic binding protein-like I"/>
    <property type="match status" value="1"/>
</dbReference>
<dbReference type="InterPro" id="IPR028082">
    <property type="entry name" value="Peripla_BP_I"/>
</dbReference>
<dbReference type="AlphaFoldDB" id="A0A2V3TYL0"/>
<keyword evidence="6" id="KW-1185">Reference proteome</keyword>
<keyword evidence="2" id="KW-0238">DNA-binding</keyword>
<dbReference type="CDD" id="cd06267">
    <property type="entry name" value="PBP1_LacI_sugar_binding-like"/>
    <property type="match status" value="1"/>
</dbReference>
<dbReference type="Gene3D" id="1.10.260.40">
    <property type="entry name" value="lambda repressor-like DNA-binding domains"/>
    <property type="match status" value="1"/>
</dbReference>
<dbReference type="InterPro" id="IPR046335">
    <property type="entry name" value="LacI/GalR-like_sensor"/>
</dbReference>
<dbReference type="Pfam" id="PF00356">
    <property type="entry name" value="LacI"/>
    <property type="match status" value="1"/>
</dbReference>
<accession>A0A2V3TYL0</accession>
<dbReference type="EMBL" id="QJJK01000012">
    <property type="protein sequence ID" value="PXW54035.1"/>
    <property type="molecule type" value="Genomic_DNA"/>
</dbReference>
<evidence type="ECO:0000313" key="5">
    <source>
        <dbReference type="EMBL" id="PXW54035.1"/>
    </source>
</evidence>
<sequence length="337" mass="36997">MTQRKNQNDLAKALGVSVSTISRALSDAPGISEDLRERVRRLAREMGYEARGGKGGSSRHVHAYVTLDRTTDGLTGFYDGIVKWMIAEARVSSMTIEVRLADDRTEDIRRIADDVARQRVEAVFLVGIDPPAELAQLLLDRKVPTVLVNGADPDMRFDCVTPSNFYGAQMAAQILMQQGHRSLLYVSGHLRWTTLQRLRGFKTAVADRPEAQLSVVTLAAPTRDQVERVVDALQDGRAPTAIFCINDLYAVSVMQALHARGYDVPGDVSVLGFDDLPFAEHVTPRLSTFRVARRDIGRQSVQLMARRLADPEAVRLQVEVGVVPVTGQTVAAIGPVA</sequence>
<dbReference type="InterPro" id="IPR010982">
    <property type="entry name" value="Lambda_DNA-bd_dom_sf"/>
</dbReference>
<dbReference type="GO" id="GO:0000976">
    <property type="term" value="F:transcription cis-regulatory region binding"/>
    <property type="evidence" value="ECO:0007669"/>
    <property type="project" value="TreeGrafter"/>
</dbReference>
<dbReference type="Pfam" id="PF13377">
    <property type="entry name" value="Peripla_BP_3"/>
    <property type="match status" value="1"/>
</dbReference>
<dbReference type="OrthoDB" id="7912369at2"/>
<proteinExistence type="predicted"/>